<dbReference type="CDD" id="cd02440">
    <property type="entry name" value="AdoMet_MTases"/>
    <property type="match status" value="1"/>
</dbReference>
<dbReference type="SUPFAM" id="SSF53335">
    <property type="entry name" value="S-adenosyl-L-methionine-dependent methyltransferases"/>
    <property type="match status" value="1"/>
</dbReference>
<dbReference type="GeneID" id="17278584"/>
<evidence type="ECO:0000259" key="1">
    <source>
        <dbReference type="Pfam" id="PF08241"/>
    </source>
</evidence>
<dbReference type="InterPro" id="IPR013216">
    <property type="entry name" value="Methyltransf_11"/>
</dbReference>
<accession>A0A0D3KC29</accession>
<dbReference type="Gene3D" id="3.40.50.150">
    <property type="entry name" value="Vaccinia Virus protein VP39"/>
    <property type="match status" value="1"/>
</dbReference>
<evidence type="ECO:0000313" key="3">
    <source>
        <dbReference type="Proteomes" id="UP000013827"/>
    </source>
</evidence>
<dbReference type="GO" id="GO:0008757">
    <property type="term" value="F:S-adenosylmethionine-dependent methyltransferase activity"/>
    <property type="evidence" value="ECO:0007669"/>
    <property type="project" value="InterPro"/>
</dbReference>
<dbReference type="RefSeq" id="XP_005785743.1">
    <property type="nucleotide sequence ID" value="XM_005785686.1"/>
</dbReference>
<proteinExistence type="predicted"/>
<organism evidence="2 3">
    <name type="scientific">Emiliania huxleyi (strain CCMP1516)</name>
    <dbReference type="NCBI Taxonomy" id="280463"/>
    <lineage>
        <taxon>Eukaryota</taxon>
        <taxon>Haptista</taxon>
        <taxon>Haptophyta</taxon>
        <taxon>Prymnesiophyceae</taxon>
        <taxon>Isochrysidales</taxon>
        <taxon>Noelaerhabdaceae</taxon>
        <taxon>Emiliania</taxon>
    </lineage>
</organism>
<dbReference type="Proteomes" id="UP000013827">
    <property type="component" value="Unassembled WGS sequence"/>
</dbReference>
<evidence type="ECO:0000313" key="2">
    <source>
        <dbReference type="EnsemblProtists" id="EOD33314"/>
    </source>
</evidence>
<reference evidence="3" key="1">
    <citation type="journal article" date="2013" name="Nature">
        <title>Pan genome of the phytoplankton Emiliania underpins its global distribution.</title>
        <authorList>
            <person name="Read B.A."/>
            <person name="Kegel J."/>
            <person name="Klute M.J."/>
            <person name="Kuo A."/>
            <person name="Lefebvre S.C."/>
            <person name="Maumus F."/>
            <person name="Mayer C."/>
            <person name="Miller J."/>
            <person name="Monier A."/>
            <person name="Salamov A."/>
            <person name="Young J."/>
            <person name="Aguilar M."/>
            <person name="Claverie J.M."/>
            <person name="Frickenhaus S."/>
            <person name="Gonzalez K."/>
            <person name="Herman E.K."/>
            <person name="Lin Y.C."/>
            <person name="Napier J."/>
            <person name="Ogata H."/>
            <person name="Sarno A.F."/>
            <person name="Shmutz J."/>
            <person name="Schroeder D."/>
            <person name="de Vargas C."/>
            <person name="Verret F."/>
            <person name="von Dassow P."/>
            <person name="Valentin K."/>
            <person name="Van de Peer Y."/>
            <person name="Wheeler G."/>
            <person name="Dacks J.B."/>
            <person name="Delwiche C.F."/>
            <person name="Dyhrman S.T."/>
            <person name="Glockner G."/>
            <person name="John U."/>
            <person name="Richards T."/>
            <person name="Worden A.Z."/>
            <person name="Zhang X."/>
            <person name="Grigoriev I.V."/>
            <person name="Allen A.E."/>
            <person name="Bidle K."/>
            <person name="Borodovsky M."/>
            <person name="Bowler C."/>
            <person name="Brownlee C."/>
            <person name="Cock J.M."/>
            <person name="Elias M."/>
            <person name="Gladyshev V.N."/>
            <person name="Groth M."/>
            <person name="Guda C."/>
            <person name="Hadaegh A."/>
            <person name="Iglesias-Rodriguez M.D."/>
            <person name="Jenkins J."/>
            <person name="Jones B.M."/>
            <person name="Lawson T."/>
            <person name="Leese F."/>
            <person name="Lindquist E."/>
            <person name="Lobanov A."/>
            <person name="Lomsadze A."/>
            <person name="Malik S.B."/>
            <person name="Marsh M.E."/>
            <person name="Mackinder L."/>
            <person name="Mock T."/>
            <person name="Mueller-Roeber B."/>
            <person name="Pagarete A."/>
            <person name="Parker M."/>
            <person name="Probert I."/>
            <person name="Quesneville H."/>
            <person name="Raines C."/>
            <person name="Rensing S.A."/>
            <person name="Riano-Pachon D.M."/>
            <person name="Richier S."/>
            <person name="Rokitta S."/>
            <person name="Shiraiwa Y."/>
            <person name="Soanes D.M."/>
            <person name="van der Giezen M."/>
            <person name="Wahlund T.M."/>
            <person name="Williams B."/>
            <person name="Wilson W."/>
            <person name="Wolfe G."/>
            <person name="Wurch L.L."/>
        </authorList>
    </citation>
    <scope>NUCLEOTIDE SEQUENCE</scope>
</reference>
<dbReference type="EnsemblProtists" id="EOD33314">
    <property type="protein sequence ID" value="EOD33314"/>
    <property type="gene ID" value="EMIHUDRAFT_229866"/>
</dbReference>
<keyword evidence="3" id="KW-1185">Reference proteome</keyword>
<dbReference type="AlphaFoldDB" id="A0A0D3KC29"/>
<dbReference type="Pfam" id="PF08241">
    <property type="entry name" value="Methyltransf_11"/>
    <property type="match status" value="1"/>
</dbReference>
<sequence length="211" mass="23332">MHRGAALAHDTRYDRTQVYDALYSRGYQVQSLNYSQSRLLLPAVGQLVLNQSGSSEPLRTALDVGCSHGFAVSKLWEMGLHASGVDLSGVAVSIARKARQDALERCVPPLPGRPASCFLQGSVADLPWPSRAFDVTMSSDVLEHVPPEKPSLKALEEEIGRHIQLHETVKHTPFWIDKFSRHGFYLRSRIRTPGHLCCAFVLQANDSLLSS</sequence>
<feature type="domain" description="Methyltransferase type 11" evidence="1">
    <location>
        <begin position="62"/>
        <end position="149"/>
    </location>
</feature>
<dbReference type="InterPro" id="IPR029063">
    <property type="entry name" value="SAM-dependent_MTases_sf"/>
</dbReference>
<dbReference type="PaxDb" id="2903-EOD33314"/>
<protein>
    <recommendedName>
        <fullName evidence="1">Methyltransferase type 11 domain-containing protein</fullName>
    </recommendedName>
</protein>
<reference evidence="2" key="2">
    <citation type="submission" date="2024-10" db="UniProtKB">
        <authorList>
            <consortium name="EnsemblProtists"/>
        </authorList>
    </citation>
    <scope>IDENTIFICATION</scope>
</reference>
<dbReference type="HOGENOM" id="CLU_1075361_0_0_1"/>
<name>A0A0D3KC29_EMIH1</name>
<dbReference type="KEGG" id="ehx:EMIHUDRAFT_229866"/>